<proteinExistence type="predicted"/>
<dbReference type="STRING" id="8187.ENSLCAP00010003663"/>
<protein>
    <recommendedName>
        <fullName evidence="10">Fibrillar collagen NC1 domain-containing protein</fullName>
    </recommendedName>
</protein>
<feature type="compositionally biased region" description="Polar residues" evidence="8">
    <location>
        <begin position="362"/>
        <end position="376"/>
    </location>
</feature>
<dbReference type="Pfam" id="PF01391">
    <property type="entry name" value="Collagen"/>
    <property type="match status" value="3"/>
</dbReference>
<evidence type="ECO:0000256" key="8">
    <source>
        <dbReference type="SAM" id="MobiDB-lite"/>
    </source>
</evidence>
<dbReference type="InterPro" id="IPR050149">
    <property type="entry name" value="Collagen_superfamily"/>
</dbReference>
<dbReference type="PROSITE" id="PS51461">
    <property type="entry name" value="NC1_FIB"/>
    <property type="match status" value="1"/>
</dbReference>
<feature type="region of interest" description="Disordered" evidence="8">
    <location>
        <begin position="247"/>
        <end position="389"/>
    </location>
</feature>
<evidence type="ECO:0000256" key="6">
    <source>
        <dbReference type="ARBA" id="ARBA00023119"/>
    </source>
</evidence>
<evidence type="ECO:0000313" key="11">
    <source>
        <dbReference type="Ensembl" id="ENSLCAP00010003663.1"/>
    </source>
</evidence>
<feature type="region of interest" description="Disordered" evidence="8">
    <location>
        <begin position="715"/>
        <end position="1066"/>
    </location>
</feature>
<feature type="compositionally biased region" description="Low complexity" evidence="8">
    <location>
        <begin position="349"/>
        <end position="361"/>
    </location>
</feature>
<feature type="compositionally biased region" description="Basic and acidic residues" evidence="8">
    <location>
        <begin position="980"/>
        <end position="992"/>
    </location>
</feature>
<dbReference type="GO" id="GO:0030020">
    <property type="term" value="F:extracellular matrix structural constituent conferring tensile strength"/>
    <property type="evidence" value="ECO:0007669"/>
    <property type="project" value="TreeGrafter"/>
</dbReference>
<feature type="compositionally biased region" description="Low complexity" evidence="8">
    <location>
        <begin position="632"/>
        <end position="643"/>
    </location>
</feature>
<organism evidence="11 12">
    <name type="scientific">Lates calcarifer</name>
    <name type="common">Barramundi</name>
    <name type="synonym">Holocentrus calcarifer</name>
    <dbReference type="NCBI Taxonomy" id="8187"/>
    <lineage>
        <taxon>Eukaryota</taxon>
        <taxon>Metazoa</taxon>
        <taxon>Chordata</taxon>
        <taxon>Craniata</taxon>
        <taxon>Vertebrata</taxon>
        <taxon>Euteleostomi</taxon>
        <taxon>Actinopterygii</taxon>
        <taxon>Neopterygii</taxon>
        <taxon>Teleostei</taxon>
        <taxon>Neoteleostei</taxon>
        <taxon>Acanthomorphata</taxon>
        <taxon>Carangaria</taxon>
        <taxon>Carangaria incertae sedis</taxon>
        <taxon>Centropomidae</taxon>
        <taxon>Lates</taxon>
    </lineage>
</organism>
<dbReference type="GO" id="GO:0005581">
    <property type="term" value="C:collagen trimer"/>
    <property type="evidence" value="ECO:0007669"/>
    <property type="project" value="UniProtKB-KW"/>
</dbReference>
<dbReference type="FunFam" id="2.60.120.1000:FF:000003">
    <property type="entry name" value="Collagen alpha-1(XXVII) chain B"/>
    <property type="match status" value="1"/>
</dbReference>
<dbReference type="Ensembl" id="ENSLCAT00010003764.1">
    <property type="protein sequence ID" value="ENSLCAP00010003663.1"/>
    <property type="gene ID" value="ENSLCAG00010001866.1"/>
</dbReference>
<keyword evidence="6" id="KW-0176">Collagen</keyword>
<feature type="compositionally biased region" description="Basic and acidic residues" evidence="8">
    <location>
        <begin position="860"/>
        <end position="872"/>
    </location>
</feature>
<sequence>MLTVSLSIIALIHRYLLLMCVYNCHVDILQKLGLKGEKLSRSVPAGVIPFRSGIILNQRAHIEAPLRSVFPAAIWPNLALVLSVRSHRINSAFLFTLLSDRRKLLLGLQLVPGNLVLHTGPNTSVALPYEPHDGQWHQLAVGINGQRVTLYASCGEQSVHADFGWDSEEGLAPELQSSFLLGRTSQQQASAHFEGAICQFDLVPSAQAAHNYCRYIKKQCREADTYRPNLSPFLARSVAAAASAVRYVKPSKPTPPKPTPHNSNKKTVAKTDNKKKPTIPATTSTKPSKTKPDALSDQDAVPKKPQPTTAKKTSPSPKVMTSKATPSKPKTNSVKVVPSKPTISKVNPSKSTISKTAKTSKPVSKQVTKPTKQIKTTKAPVTLPPTRPSYNTVTPPATDGFQSWDVPPTQFSLLAGPIGQKGEPGPAVIILYIIVLFTGLFNLFLLAPNSKKLVSAGLVKEKLILLIYWLSEFDCGILCAAEHNSSSLCPQGFPGDFGERGPPGPDGEPVCHTPSYSHTIMHLNTYPARMLTHKHTSLPHANTQTESCGFTHSHTYTHSPGVLGRMGRKGFPGKVGPEGVKGEPGVTGKVGPVGERGLVGFVGPVGEAGLAGEKGDRGEMGLPGPPGEKGSTGHPGTPGETGPTGPPGRPVRSSRQGGGARTTRRARGEGKIAAVFIWIYVLLFCLQDVILQGLISVCVCQGAIGPAGNIGEQGLIGQRGEPGLEGEAGPAGPDGAKGEKGDMGQEGDKGEKGEIGLKGKEGPPGSPGLTGVRGPEGKPGKIGERGKPGPKGAKGHIGHLGETGPMGKTGPPGFVGPKGSRGTIGHVGAPGRMGQQGEPGLAGYEGHQGPQGPMGSPGPKGEKGEQGDDGKVEGPPGPPGDIGPPGDRGERGEPGDPGYKGQIGVDGERGRPGAPGQPGQPGPRGQQGHKGAKGDQVRKSKQRHSLSSPQGGGGPPGPRGVVGREGQEGVPGVDGVPGKDGSKGMPGEHGDDGEAGLPGKAGSRGKTGVPGLPGEQGAIGPKGEQGLRGQTGPPGKRGFRGGMGLPGPQGDQGPKGQPGDTGEPGFPGILGAFGPRGPPGDFGPKGIRGTKGPQGAMGRGGVVGPMGIIGPSGSAGSPGPRGPPGLPVIFLCNVPFSNMLKTLQTCPFFWSVFQNKPVMDLPMLDQGAEIFKTLHYLSNLIQSLKNPLGTRDNPARICRDLHSCEQKLNDGTYWIDPNLGCSSDTIEVSCNFTGGGQTCLKPITVSKPTISVGRVQMNFLHLLSSEGVQHIIIHCLNIPVWRLAEDQPAAQGSVRFKAWSGEVFEVGGELEPEVIEDSCWIKDGRWHQTHFVFHSLDPALLPVVDIYNLPNSTPGSHYHLEVGPVCFL</sequence>
<feature type="compositionally biased region" description="Polar residues" evidence="8">
    <location>
        <begin position="322"/>
        <end position="334"/>
    </location>
</feature>
<dbReference type="SMART" id="SM00210">
    <property type="entry name" value="TSPN"/>
    <property type="match status" value="1"/>
</dbReference>
<feature type="compositionally biased region" description="Low complexity" evidence="8">
    <location>
        <begin position="725"/>
        <end position="734"/>
    </location>
</feature>
<evidence type="ECO:0000256" key="5">
    <source>
        <dbReference type="ARBA" id="ARBA00022737"/>
    </source>
</evidence>
<feature type="compositionally biased region" description="Basic and acidic residues" evidence="8">
    <location>
        <begin position="736"/>
        <end position="761"/>
    </location>
</feature>
<dbReference type="PANTHER" id="PTHR24023">
    <property type="entry name" value="COLLAGEN ALPHA"/>
    <property type="match status" value="1"/>
</dbReference>
<dbReference type="GO" id="GO:0031012">
    <property type="term" value="C:extracellular matrix"/>
    <property type="evidence" value="ECO:0007669"/>
    <property type="project" value="TreeGrafter"/>
</dbReference>
<name>A0A4W6BRX1_LATCA</name>
<dbReference type="PANTHER" id="PTHR24023:SF1093">
    <property type="entry name" value="COLLAGEN ALPHA-1(XXII) CHAIN"/>
    <property type="match status" value="1"/>
</dbReference>
<feature type="region of interest" description="Disordered" evidence="8">
    <location>
        <begin position="608"/>
        <end position="666"/>
    </location>
</feature>
<feature type="compositionally biased region" description="Low complexity" evidence="8">
    <location>
        <begin position="306"/>
        <end position="319"/>
    </location>
</feature>
<keyword evidence="4" id="KW-0732">Signal</keyword>
<dbReference type="Gene3D" id="2.60.120.200">
    <property type="match status" value="1"/>
</dbReference>
<reference evidence="11" key="3">
    <citation type="submission" date="2025-09" db="UniProtKB">
        <authorList>
            <consortium name="Ensembl"/>
        </authorList>
    </citation>
    <scope>IDENTIFICATION</scope>
</reference>
<evidence type="ECO:0000256" key="2">
    <source>
        <dbReference type="ARBA" id="ARBA00022525"/>
    </source>
</evidence>
<dbReference type="GeneTree" id="ENSGT00940000162727"/>
<evidence type="ECO:0000256" key="4">
    <source>
        <dbReference type="ARBA" id="ARBA00022729"/>
    </source>
</evidence>
<feature type="compositionally biased region" description="Low complexity" evidence="8">
    <location>
        <begin position="1048"/>
        <end position="1061"/>
    </location>
</feature>
<dbReference type="SMART" id="SM00038">
    <property type="entry name" value="COLFI"/>
    <property type="match status" value="1"/>
</dbReference>
<dbReference type="InterPro" id="IPR008160">
    <property type="entry name" value="Collagen"/>
</dbReference>
<reference evidence="11" key="2">
    <citation type="submission" date="2025-08" db="UniProtKB">
        <authorList>
            <consortium name="Ensembl"/>
        </authorList>
    </citation>
    <scope>IDENTIFICATION</scope>
</reference>
<evidence type="ECO:0000256" key="7">
    <source>
        <dbReference type="ARBA" id="ARBA00023180"/>
    </source>
</evidence>
<keyword evidence="2" id="KW-0964">Secreted</keyword>
<feature type="transmembrane region" description="Helical" evidence="9">
    <location>
        <begin position="672"/>
        <end position="695"/>
    </location>
</feature>
<keyword evidence="9" id="KW-1133">Transmembrane helix</keyword>
<keyword evidence="3" id="KW-0272">Extracellular matrix</keyword>
<accession>A0A4W6BRX1</accession>
<feature type="domain" description="Fibrillar collagen NC1" evidence="10">
    <location>
        <begin position="1168"/>
        <end position="1368"/>
    </location>
</feature>
<keyword evidence="7" id="KW-0325">Glycoprotein</keyword>
<feature type="transmembrane region" description="Helical" evidence="9">
    <location>
        <begin position="427"/>
        <end position="447"/>
    </location>
</feature>
<keyword evidence="5" id="KW-0677">Repeat</keyword>
<feature type="compositionally biased region" description="Low complexity" evidence="8">
    <location>
        <begin position="847"/>
        <end position="859"/>
    </location>
</feature>
<dbReference type="InterPro" id="IPR048287">
    <property type="entry name" value="TSPN-like_N"/>
</dbReference>
<dbReference type="FunFam" id="2.60.120.200:FF:000085">
    <property type="entry name" value="collagen alpha-1(XXVII) chain isoform X1"/>
    <property type="match status" value="1"/>
</dbReference>
<dbReference type="Proteomes" id="UP000314980">
    <property type="component" value="Unassembled WGS sequence"/>
</dbReference>
<dbReference type="InterPro" id="IPR013320">
    <property type="entry name" value="ConA-like_dom_sf"/>
</dbReference>
<feature type="compositionally biased region" description="Basic and acidic residues" evidence="8">
    <location>
        <begin position="775"/>
        <end position="787"/>
    </location>
</feature>
<evidence type="ECO:0000256" key="9">
    <source>
        <dbReference type="SAM" id="Phobius"/>
    </source>
</evidence>
<feature type="compositionally biased region" description="Low complexity" evidence="8">
    <location>
        <begin position="278"/>
        <end position="287"/>
    </location>
</feature>
<comment type="subcellular location">
    <subcellularLocation>
        <location evidence="1">Secreted</location>
        <location evidence="1">Extracellular space</location>
        <location evidence="1">Extracellular matrix</location>
    </subcellularLocation>
</comment>
<keyword evidence="12" id="KW-1185">Reference proteome</keyword>
<evidence type="ECO:0000256" key="3">
    <source>
        <dbReference type="ARBA" id="ARBA00022530"/>
    </source>
</evidence>
<keyword evidence="9" id="KW-0812">Transmembrane</keyword>
<dbReference type="GO" id="GO:0005615">
    <property type="term" value="C:extracellular space"/>
    <property type="evidence" value="ECO:0007669"/>
    <property type="project" value="TreeGrafter"/>
</dbReference>
<dbReference type="GO" id="GO:0030198">
    <property type="term" value="P:extracellular matrix organization"/>
    <property type="evidence" value="ECO:0007669"/>
    <property type="project" value="TreeGrafter"/>
</dbReference>
<dbReference type="Pfam" id="PF01410">
    <property type="entry name" value="COLFI"/>
    <property type="match status" value="2"/>
</dbReference>
<evidence type="ECO:0000313" key="12">
    <source>
        <dbReference type="Proteomes" id="UP000314980"/>
    </source>
</evidence>
<evidence type="ECO:0000256" key="1">
    <source>
        <dbReference type="ARBA" id="ARBA00004498"/>
    </source>
</evidence>
<dbReference type="InParanoid" id="A0A4W6BRX1"/>
<dbReference type="FunCoup" id="A0A4W6BRX1">
    <property type="interactions" value="662"/>
</dbReference>
<dbReference type="SUPFAM" id="SSF49899">
    <property type="entry name" value="Concanavalin A-like lectins/glucanases"/>
    <property type="match status" value="1"/>
</dbReference>
<dbReference type="InterPro" id="IPR000885">
    <property type="entry name" value="Fib_collagen_C"/>
</dbReference>
<dbReference type="Gene3D" id="2.60.120.1000">
    <property type="match status" value="2"/>
</dbReference>
<reference evidence="12" key="1">
    <citation type="submission" date="2015-09" db="EMBL/GenBank/DDBJ databases">
        <authorList>
            <person name="Sai Rama Sridatta P."/>
        </authorList>
    </citation>
    <scope>NUCLEOTIDE SEQUENCE [LARGE SCALE GENOMIC DNA]</scope>
</reference>
<keyword evidence="9" id="KW-0472">Membrane</keyword>
<evidence type="ECO:0000259" key="10">
    <source>
        <dbReference type="PROSITE" id="PS51461"/>
    </source>
</evidence>